<protein>
    <recommendedName>
        <fullName evidence="3">HEAT repeat domain-containing protein</fullName>
    </recommendedName>
</protein>
<dbReference type="InterPro" id="IPR011989">
    <property type="entry name" value="ARM-like"/>
</dbReference>
<evidence type="ECO:0000313" key="1">
    <source>
        <dbReference type="EMBL" id="GAA1512031.1"/>
    </source>
</evidence>
<dbReference type="InterPro" id="IPR016024">
    <property type="entry name" value="ARM-type_fold"/>
</dbReference>
<dbReference type="Gene3D" id="1.25.10.10">
    <property type="entry name" value="Leucine-rich Repeat Variant"/>
    <property type="match status" value="1"/>
</dbReference>
<name>A0ABP4L0K3_9ACTN</name>
<keyword evidence="2" id="KW-1185">Reference proteome</keyword>
<gene>
    <name evidence="1" type="ORF">GCM10009827_027860</name>
</gene>
<dbReference type="EMBL" id="BAAAQD010000004">
    <property type="protein sequence ID" value="GAA1512031.1"/>
    <property type="molecule type" value="Genomic_DNA"/>
</dbReference>
<evidence type="ECO:0000313" key="2">
    <source>
        <dbReference type="Proteomes" id="UP001501470"/>
    </source>
</evidence>
<dbReference type="Proteomes" id="UP001501470">
    <property type="component" value="Unassembled WGS sequence"/>
</dbReference>
<sequence length="371" mass="37558">MPGHLRALRSGAAGDRRGALTGLYGGICHQGTRYEASAPAVPFLLELLADPATPDRAAVVELVASIAVGHHGAWLPDGFPVAELRAAAVGGAELLRAAPPPAEDDEDEDFEGESRLDYWEALGDDQRSAMAAHVELAAYDAVRAGLPVLRELVIGGDAHGDAALRAAAAFTLGWFPEDDAASVAVLTAAVADPSRSVAATAVVSLGLLGTVVPAALRDTRGEIRWAAAVALARVRGAGAGDEATRELLRWAGGASTARAGIPFLGGDLAGYAALSLPALAAGDAALDALLARLGTVTGVETLPVLGTALRLVFPDGPGSGVAGPRQRLVRALAEAPAAWQIGGRKSGDVSGLLRSFGLPGDPAAMNDLLEG</sequence>
<accession>A0ABP4L0K3</accession>
<comment type="caution">
    <text evidence="1">The sequence shown here is derived from an EMBL/GenBank/DDBJ whole genome shotgun (WGS) entry which is preliminary data.</text>
</comment>
<proteinExistence type="predicted"/>
<evidence type="ECO:0008006" key="3">
    <source>
        <dbReference type="Google" id="ProtNLM"/>
    </source>
</evidence>
<reference evidence="2" key="1">
    <citation type="journal article" date="2019" name="Int. J. Syst. Evol. Microbiol.">
        <title>The Global Catalogue of Microorganisms (GCM) 10K type strain sequencing project: providing services to taxonomists for standard genome sequencing and annotation.</title>
        <authorList>
            <consortium name="The Broad Institute Genomics Platform"/>
            <consortium name="The Broad Institute Genome Sequencing Center for Infectious Disease"/>
            <person name="Wu L."/>
            <person name="Ma J."/>
        </authorList>
    </citation>
    <scope>NUCLEOTIDE SEQUENCE [LARGE SCALE GENOMIC DNA]</scope>
    <source>
        <strain evidence="2">JCM 15933</strain>
    </source>
</reference>
<dbReference type="SUPFAM" id="SSF48371">
    <property type="entry name" value="ARM repeat"/>
    <property type="match status" value="1"/>
</dbReference>
<organism evidence="1 2">
    <name type="scientific">Dactylosporangium maewongense</name>
    <dbReference type="NCBI Taxonomy" id="634393"/>
    <lineage>
        <taxon>Bacteria</taxon>
        <taxon>Bacillati</taxon>
        <taxon>Actinomycetota</taxon>
        <taxon>Actinomycetes</taxon>
        <taxon>Micromonosporales</taxon>
        <taxon>Micromonosporaceae</taxon>
        <taxon>Dactylosporangium</taxon>
    </lineage>
</organism>